<comment type="subcellular location">
    <subcellularLocation>
        <location evidence="1">Nucleus</location>
    </subcellularLocation>
</comment>
<evidence type="ECO:0000256" key="2">
    <source>
        <dbReference type="ARBA" id="ARBA00023242"/>
    </source>
</evidence>
<dbReference type="KEGG" id="ccp:CHC_T00010156001"/>
<dbReference type="InterPro" id="IPR015943">
    <property type="entry name" value="WD40/YVTN_repeat-like_dom_sf"/>
</dbReference>
<feature type="domain" description="RSE1/DDB1/CPSF1 C-terminal" evidence="3">
    <location>
        <begin position="913"/>
        <end position="1248"/>
    </location>
</feature>
<dbReference type="Pfam" id="PF10433">
    <property type="entry name" value="Beta-prop_RSE1_1st"/>
    <property type="match status" value="1"/>
</dbReference>
<dbReference type="InterPro" id="IPR004871">
    <property type="entry name" value="RSE1/DDB1/CPSF1_C"/>
</dbReference>
<dbReference type="Gramene" id="CDF33081">
    <property type="protein sequence ID" value="CDF33081"/>
    <property type="gene ID" value="CHC_T00010156001"/>
</dbReference>
<protein>
    <submittedName>
        <fullName evidence="6">Putative splicing factor 3B, subunit 3, SF3B3</fullName>
    </submittedName>
</protein>
<keyword evidence="2" id="KW-0539">Nucleus</keyword>
<dbReference type="InterPro" id="IPR050358">
    <property type="entry name" value="RSE1/DDB1/CFT1"/>
</dbReference>
<dbReference type="GO" id="GO:0003676">
    <property type="term" value="F:nucleic acid binding"/>
    <property type="evidence" value="ECO:0007669"/>
    <property type="project" value="InterPro"/>
</dbReference>
<evidence type="ECO:0000259" key="5">
    <source>
        <dbReference type="Pfam" id="PF23726"/>
    </source>
</evidence>
<dbReference type="Pfam" id="PF23726">
    <property type="entry name" value="Beta-prop_RSE1_2nd"/>
    <property type="match status" value="1"/>
</dbReference>
<dbReference type="InterPro" id="IPR058543">
    <property type="entry name" value="Beta-prop_RSE1/DDB1/CPSF1_2nd"/>
</dbReference>
<dbReference type="OrthoDB" id="436637at2759"/>
<dbReference type="OMA" id="PRATGHW"/>
<evidence type="ECO:0000259" key="4">
    <source>
        <dbReference type="Pfam" id="PF10433"/>
    </source>
</evidence>
<dbReference type="PANTHER" id="PTHR10644">
    <property type="entry name" value="DNA REPAIR/RNA PROCESSING CPSF FAMILY"/>
    <property type="match status" value="1"/>
</dbReference>
<proteinExistence type="predicted"/>
<organism evidence="6 7">
    <name type="scientific">Chondrus crispus</name>
    <name type="common">Carrageen Irish moss</name>
    <name type="synonym">Polymorpha crispa</name>
    <dbReference type="NCBI Taxonomy" id="2769"/>
    <lineage>
        <taxon>Eukaryota</taxon>
        <taxon>Rhodophyta</taxon>
        <taxon>Florideophyceae</taxon>
        <taxon>Rhodymeniophycidae</taxon>
        <taxon>Gigartinales</taxon>
        <taxon>Gigartinaceae</taxon>
        <taxon>Chondrus</taxon>
    </lineage>
</organism>
<dbReference type="InterPro" id="IPR018846">
    <property type="entry name" value="Beta-prop_RSE1/DDB1/CPSF1_1st"/>
</dbReference>
<dbReference type="STRING" id="2769.R7Q6T1"/>
<dbReference type="RefSeq" id="XP_005712884.1">
    <property type="nucleotide sequence ID" value="XM_005712827.1"/>
</dbReference>
<sequence length="1289" mass="138937">MKQGRKFPENRKVQQGGSNPFRRATFFILSSSSPSAVLTRIVSLLPPSLPPFPSRSPVARPAPQPPRLFTMHLYHFTALCSSTPVHLANGSFTLPRQQELVLARAGSLHLYRLHPKTSYLQPLFQTPVFCQIRSLSTFRLPGTRRDYLLLTTDAGAVTILSASAMAFRRVHCEPFGKSGARRTVPAEYAVCEPHGRAAMLAALEKGKLAYVLNRDPDENLTISSPLEAHKSALITHALTSLDVGFDNPVFAALERTYDATSYKVLAYYELDLGLNQVVRKRTARVAAGSNLLLTVPGGTDGPGGVLVCSPGIVAYRNLLDEDDEGRLIALMEDPPDGAQPENECKEPLVVAGTAYHDRKRNAFFFLLSTELGDLIKAELAWEPDRGATKLSLFYFDTLPGPALGMCIFRSGYLAAAIEGSDALLLRFKEVNVPEDNPAGGFSSSTGATLAGKLQFRPSALLCRLTVAEVIDSFGPILGMCKLDGGGVGQSSSLVCTTGKARGGCVRVIRRGMGVLEMSQPNELRAKVTEVFSCKENAESLYHRLIVVSFAKKTKVLEVGDAKLEETVNSGFELNERTLAAGQIGTNSFVQVTRSGVRFVRGGDAKSASEWIPPVPAVVLAGCCNQQQVVVVLSTGAIVNFEVDSKIDWAGSEADEIGAPVIAIPDVPPGRKRSKFFAAGDGVSVKVRIFQILEDGSIEALGLHLAPAPVESIALIDFACIDKEAIISSPFLALVIGTIHGALVRLTVDALTGTLSSKQSHFLGEKPVRVKHVKISGVPTCLLMGSSTWLLFLRGGRATMSPLSTDPMDRAAAFALEQSPDGFAVTYGSRLRLLSLESVSALITSACLPHGLSSTPRKVVRIPRIRKNVSLNAIDDCLPDSSMLDEIVEPRLHSLNGEDDPDLEGTNPYSSVRPSAFETLDTVKMDEADCILTVASFLDFGGDTTGTNRYLVVSVASNMQVSGTAPKLPKRPRSPLDERSSKREETFVLRVYQVDAATERLTFVHKTVVPEAVYCLTAFRDMLLVGIGATLRLYDLGKQQLLRKGEYKLAVRNKISALAISGGDRIFVGDVSDSVTLFKYEPSEPIAANHTRGAAIGRRGGHFVPLAADTVPRWIVTLEVLDYNTVSAGDKFGNIFVLRVPTELGILNGGLSITSASPVDRGRAAINIAPHKLVVEASYHVGSMTGSLVRGSLALQTTKLEKNAGDEALIYSTLSGTIGILAPLRTQHDIDFARALEREMRTRGKHVVDGDLCQAFTGLSPTGREECATALGRSVEDIDKKLEELQSSYV</sequence>
<dbReference type="Proteomes" id="UP000012073">
    <property type="component" value="Unassembled WGS sequence"/>
</dbReference>
<accession>R7Q6T1</accession>
<name>R7Q6T1_CHOCR</name>
<keyword evidence="7" id="KW-1185">Reference proteome</keyword>
<gene>
    <name evidence="6" type="ORF">CHC_T00010156001</name>
</gene>
<dbReference type="EMBL" id="HG001633">
    <property type="protein sequence ID" value="CDF33081.1"/>
    <property type="molecule type" value="Genomic_DNA"/>
</dbReference>
<dbReference type="GO" id="GO:0005634">
    <property type="term" value="C:nucleus"/>
    <property type="evidence" value="ECO:0007669"/>
    <property type="project" value="UniProtKB-SubCell"/>
</dbReference>
<evidence type="ECO:0000259" key="3">
    <source>
        <dbReference type="Pfam" id="PF03178"/>
    </source>
</evidence>
<dbReference type="GeneID" id="17320601"/>
<reference evidence="7" key="1">
    <citation type="journal article" date="2013" name="Proc. Natl. Acad. Sci. U.S.A.">
        <title>Genome structure and metabolic features in the red seaweed Chondrus crispus shed light on evolution of the Archaeplastida.</title>
        <authorList>
            <person name="Collen J."/>
            <person name="Porcel B."/>
            <person name="Carre W."/>
            <person name="Ball S.G."/>
            <person name="Chaparro C."/>
            <person name="Tonon T."/>
            <person name="Barbeyron T."/>
            <person name="Michel G."/>
            <person name="Noel B."/>
            <person name="Valentin K."/>
            <person name="Elias M."/>
            <person name="Artiguenave F."/>
            <person name="Arun A."/>
            <person name="Aury J.M."/>
            <person name="Barbosa-Neto J.F."/>
            <person name="Bothwell J.H."/>
            <person name="Bouget F.Y."/>
            <person name="Brillet L."/>
            <person name="Cabello-Hurtado F."/>
            <person name="Capella-Gutierrez S."/>
            <person name="Charrier B."/>
            <person name="Cladiere L."/>
            <person name="Cock J.M."/>
            <person name="Coelho S.M."/>
            <person name="Colleoni C."/>
            <person name="Czjzek M."/>
            <person name="Da Silva C."/>
            <person name="Delage L."/>
            <person name="Denoeud F."/>
            <person name="Deschamps P."/>
            <person name="Dittami S.M."/>
            <person name="Gabaldon T."/>
            <person name="Gachon C.M."/>
            <person name="Groisillier A."/>
            <person name="Herve C."/>
            <person name="Jabbari K."/>
            <person name="Katinka M."/>
            <person name="Kloareg B."/>
            <person name="Kowalczyk N."/>
            <person name="Labadie K."/>
            <person name="Leblanc C."/>
            <person name="Lopez P.J."/>
            <person name="McLachlan D.H."/>
            <person name="Meslet-Cladiere L."/>
            <person name="Moustafa A."/>
            <person name="Nehr Z."/>
            <person name="Nyvall Collen P."/>
            <person name="Panaud O."/>
            <person name="Partensky F."/>
            <person name="Poulain J."/>
            <person name="Rensing S.A."/>
            <person name="Rousvoal S."/>
            <person name="Samson G."/>
            <person name="Symeonidi A."/>
            <person name="Weissenbach J."/>
            <person name="Zambounis A."/>
            <person name="Wincker P."/>
            <person name="Boyen C."/>
        </authorList>
    </citation>
    <scope>NUCLEOTIDE SEQUENCE [LARGE SCALE GENOMIC DNA]</scope>
    <source>
        <strain evidence="7">cv. Stackhouse</strain>
    </source>
</reference>
<dbReference type="Gene3D" id="2.130.10.10">
    <property type="entry name" value="YVTN repeat-like/Quinoprotein amine dehydrogenase"/>
    <property type="match status" value="3"/>
</dbReference>
<evidence type="ECO:0000313" key="7">
    <source>
        <dbReference type="Proteomes" id="UP000012073"/>
    </source>
</evidence>
<evidence type="ECO:0000256" key="1">
    <source>
        <dbReference type="ARBA" id="ARBA00004123"/>
    </source>
</evidence>
<dbReference type="Pfam" id="PF03178">
    <property type="entry name" value="CPSF_A"/>
    <property type="match status" value="1"/>
</dbReference>
<evidence type="ECO:0000313" key="6">
    <source>
        <dbReference type="EMBL" id="CDF33081.1"/>
    </source>
</evidence>
<feature type="domain" description="RSE1/DDB1/CPSF1 first beta-propeller" evidence="4">
    <location>
        <begin position="86"/>
        <end position="431"/>
    </location>
</feature>
<feature type="domain" description="RSE1/DDB1/CPSF1 second beta-propeller" evidence="5">
    <location>
        <begin position="526"/>
        <end position="834"/>
    </location>
</feature>